<dbReference type="InterPro" id="IPR046357">
    <property type="entry name" value="PPIase_dom_sf"/>
</dbReference>
<dbReference type="InterPro" id="IPR000297">
    <property type="entry name" value="PPIase_PpiC"/>
</dbReference>
<dbReference type="Gene3D" id="3.10.50.40">
    <property type="match status" value="1"/>
</dbReference>
<dbReference type="EMBL" id="NEVL01000003">
    <property type="protein sequence ID" value="OZI35335.1"/>
    <property type="molecule type" value="Genomic_DNA"/>
</dbReference>
<keyword evidence="4 5" id="KW-0697">Rotamase</keyword>
<dbReference type="Proteomes" id="UP000217005">
    <property type="component" value="Unassembled WGS sequence"/>
</dbReference>
<proteinExistence type="inferred from homology"/>
<organism evidence="7 8">
    <name type="scientific">Bordetella genomosp. 1</name>
    <dbReference type="NCBI Taxonomy" id="1395607"/>
    <lineage>
        <taxon>Bacteria</taxon>
        <taxon>Pseudomonadati</taxon>
        <taxon>Pseudomonadota</taxon>
        <taxon>Betaproteobacteria</taxon>
        <taxon>Burkholderiales</taxon>
        <taxon>Alcaligenaceae</taxon>
        <taxon>Bordetella</taxon>
    </lineage>
</organism>
<dbReference type="SUPFAM" id="SSF54534">
    <property type="entry name" value="FKBP-like"/>
    <property type="match status" value="1"/>
</dbReference>
<dbReference type="PANTHER" id="PTHR47245">
    <property type="entry name" value="PEPTIDYLPROLYL ISOMERASE"/>
    <property type="match status" value="1"/>
</dbReference>
<evidence type="ECO:0000256" key="5">
    <source>
        <dbReference type="PROSITE-ProRule" id="PRU00278"/>
    </source>
</evidence>
<dbReference type="GO" id="GO:0003755">
    <property type="term" value="F:peptidyl-prolyl cis-trans isomerase activity"/>
    <property type="evidence" value="ECO:0007669"/>
    <property type="project" value="UniProtKB-KW"/>
</dbReference>
<dbReference type="InterPro" id="IPR050245">
    <property type="entry name" value="PrsA_foldase"/>
</dbReference>
<dbReference type="AlphaFoldDB" id="A0A261SDW0"/>
<reference evidence="7 8" key="1">
    <citation type="submission" date="2017-05" db="EMBL/GenBank/DDBJ databases">
        <title>Complete and WGS of Bordetella genogroups.</title>
        <authorList>
            <person name="Spilker T."/>
            <person name="LiPuma J."/>
        </authorList>
    </citation>
    <scope>NUCLEOTIDE SEQUENCE [LARGE SCALE GENOMIC DNA]</scope>
    <source>
        <strain evidence="7 8">AU17610</strain>
    </source>
</reference>
<comment type="catalytic activity">
    <reaction evidence="1">
        <text>[protein]-peptidylproline (omega=180) = [protein]-peptidylproline (omega=0)</text>
        <dbReference type="Rhea" id="RHEA:16237"/>
        <dbReference type="Rhea" id="RHEA-COMP:10747"/>
        <dbReference type="Rhea" id="RHEA-COMP:10748"/>
        <dbReference type="ChEBI" id="CHEBI:83833"/>
        <dbReference type="ChEBI" id="CHEBI:83834"/>
        <dbReference type="EC" id="5.2.1.8"/>
    </reaction>
</comment>
<dbReference type="OrthoDB" id="9769613at2"/>
<gene>
    <name evidence="7" type="ORF">CEG14_09560</name>
</gene>
<evidence type="ECO:0000256" key="3">
    <source>
        <dbReference type="ARBA" id="ARBA00013194"/>
    </source>
</evidence>
<comment type="similarity">
    <text evidence="2">Belongs to the PpiC/parvulin rotamase family.</text>
</comment>
<name>A0A261SDW0_9BORD</name>
<evidence type="ECO:0000256" key="4">
    <source>
        <dbReference type="ARBA" id="ARBA00023110"/>
    </source>
</evidence>
<evidence type="ECO:0000256" key="1">
    <source>
        <dbReference type="ARBA" id="ARBA00000971"/>
    </source>
</evidence>
<evidence type="ECO:0000313" key="7">
    <source>
        <dbReference type="EMBL" id="OZI35335.1"/>
    </source>
</evidence>
<dbReference type="PANTHER" id="PTHR47245:SF2">
    <property type="entry name" value="PEPTIDYL-PROLYL CIS-TRANS ISOMERASE HP_0175-RELATED"/>
    <property type="match status" value="1"/>
</dbReference>
<dbReference type="PROSITE" id="PS50198">
    <property type="entry name" value="PPIC_PPIASE_2"/>
    <property type="match status" value="1"/>
</dbReference>
<protein>
    <recommendedName>
        <fullName evidence="3">peptidylprolyl isomerase</fullName>
        <ecNumber evidence="3">5.2.1.8</ecNumber>
    </recommendedName>
</protein>
<dbReference type="SUPFAM" id="SSF109998">
    <property type="entry name" value="Triger factor/SurA peptide-binding domain-like"/>
    <property type="match status" value="1"/>
</dbReference>
<evidence type="ECO:0000313" key="8">
    <source>
        <dbReference type="Proteomes" id="UP000217005"/>
    </source>
</evidence>
<accession>A0A261SDW0</accession>
<dbReference type="RefSeq" id="WP_094826144.1">
    <property type="nucleotide sequence ID" value="NZ_NEVL01000003.1"/>
</dbReference>
<dbReference type="Pfam" id="PF00639">
    <property type="entry name" value="Rotamase"/>
    <property type="match status" value="1"/>
</dbReference>
<sequence>MITINHTTITESQLEAEVPRHDDAEDPMMSAAHELVLRELLRQRADALGIDGPDEEARIQAVLAAEVHTPEADEATCRRYYAQHMQRFMMGESVEVSHILFQLTPRIDAQKLRAHATGILNDLLAGRTDFTESARRYSNCPSGAGGGNLGELRRGDAAEEFERAVFALPGDTLAPRLIDTRHGFHIVRTGRKQAGEQSEFEAVRPMIASWLEAASRRRAESQYLQRLVGQARIEGVAMEGAQTPLVQ</sequence>
<evidence type="ECO:0000259" key="6">
    <source>
        <dbReference type="PROSITE" id="PS50198"/>
    </source>
</evidence>
<feature type="domain" description="PpiC" evidence="6">
    <location>
        <begin position="91"/>
        <end position="191"/>
    </location>
</feature>
<evidence type="ECO:0000256" key="2">
    <source>
        <dbReference type="ARBA" id="ARBA00007656"/>
    </source>
</evidence>
<dbReference type="EC" id="5.2.1.8" evidence="3"/>
<comment type="caution">
    <text evidence="7">The sequence shown here is derived from an EMBL/GenBank/DDBJ whole genome shotgun (WGS) entry which is preliminary data.</text>
</comment>
<dbReference type="InterPro" id="IPR027304">
    <property type="entry name" value="Trigger_fact/SurA_dom_sf"/>
</dbReference>
<keyword evidence="5 7" id="KW-0413">Isomerase</keyword>